<dbReference type="EMBL" id="RAPN01000005">
    <property type="protein sequence ID" value="RKD86001.1"/>
    <property type="molecule type" value="Genomic_DNA"/>
</dbReference>
<feature type="transmembrane region" description="Helical" evidence="1">
    <location>
        <begin position="111"/>
        <end position="129"/>
    </location>
</feature>
<keyword evidence="3" id="KW-1185">Reference proteome</keyword>
<evidence type="ECO:0000256" key="1">
    <source>
        <dbReference type="SAM" id="Phobius"/>
    </source>
</evidence>
<accession>A0A419VV53</accession>
<feature type="transmembrane region" description="Helical" evidence="1">
    <location>
        <begin position="51"/>
        <end position="69"/>
    </location>
</feature>
<evidence type="ECO:0000313" key="3">
    <source>
        <dbReference type="Proteomes" id="UP000283387"/>
    </source>
</evidence>
<keyword evidence="1" id="KW-0472">Membrane</keyword>
<keyword evidence="1" id="KW-1133">Transmembrane helix</keyword>
<name>A0A419VV53_9BACT</name>
<dbReference type="AlphaFoldDB" id="A0A419VV53"/>
<evidence type="ECO:0000313" key="2">
    <source>
        <dbReference type="EMBL" id="RKD86001.1"/>
    </source>
</evidence>
<proteinExistence type="predicted"/>
<feature type="transmembrane region" description="Helical" evidence="1">
    <location>
        <begin position="75"/>
        <end position="99"/>
    </location>
</feature>
<organism evidence="2 3">
    <name type="scientific">Mangrovibacterium diazotrophicum</name>
    <dbReference type="NCBI Taxonomy" id="1261403"/>
    <lineage>
        <taxon>Bacteria</taxon>
        <taxon>Pseudomonadati</taxon>
        <taxon>Bacteroidota</taxon>
        <taxon>Bacteroidia</taxon>
        <taxon>Marinilabiliales</taxon>
        <taxon>Prolixibacteraceae</taxon>
        <taxon>Mangrovibacterium</taxon>
    </lineage>
</organism>
<gene>
    <name evidence="2" type="ORF">BC643_4317</name>
</gene>
<feature type="transmembrane region" description="Helical" evidence="1">
    <location>
        <begin position="25"/>
        <end position="44"/>
    </location>
</feature>
<keyword evidence="1" id="KW-0812">Transmembrane</keyword>
<dbReference type="Proteomes" id="UP000283387">
    <property type="component" value="Unassembled WGS sequence"/>
</dbReference>
<sequence>MVKSEIEAIKIAYSFPISHSDFIALWHRGLFIEDIVTVIGLVGLCFRKNIGYILVSILPYFSIGLFFLLRKQFYYNWTMLVFPIFVIILINTSLTRNYFHIKTVIDWGKNLLISVVLGIGTTVLFRFIIN</sequence>
<reference evidence="2 3" key="1">
    <citation type="submission" date="2018-09" db="EMBL/GenBank/DDBJ databases">
        <title>Genomic Encyclopedia of Archaeal and Bacterial Type Strains, Phase II (KMG-II): from individual species to whole genera.</title>
        <authorList>
            <person name="Goeker M."/>
        </authorList>
    </citation>
    <scope>NUCLEOTIDE SEQUENCE [LARGE SCALE GENOMIC DNA]</scope>
    <source>
        <strain evidence="2 3">DSM 27148</strain>
    </source>
</reference>
<comment type="caution">
    <text evidence="2">The sequence shown here is derived from an EMBL/GenBank/DDBJ whole genome shotgun (WGS) entry which is preliminary data.</text>
</comment>
<protein>
    <submittedName>
        <fullName evidence="2">Uncharacterized protein</fullName>
    </submittedName>
</protein>